<comment type="subcellular location">
    <subcellularLocation>
        <location evidence="2">Cell outer membrane</location>
        <topology evidence="2">Lipid-anchor</topology>
    </subcellularLocation>
</comment>
<keyword evidence="2" id="KW-1134">Transmembrane beta strand</keyword>
<protein>
    <submittedName>
        <fullName evidence="3">Efflux transporter outer membrane subunit</fullName>
    </submittedName>
</protein>
<dbReference type="Pfam" id="PF02321">
    <property type="entry name" value="OEP"/>
    <property type="match status" value="2"/>
</dbReference>
<keyword evidence="2" id="KW-0449">Lipoprotein</keyword>
<dbReference type="Gene3D" id="1.20.1600.10">
    <property type="entry name" value="Outer membrane efflux proteins (OEP)"/>
    <property type="match status" value="1"/>
</dbReference>
<evidence type="ECO:0000256" key="1">
    <source>
        <dbReference type="ARBA" id="ARBA00007613"/>
    </source>
</evidence>
<sequence>MRLSASIASAMVLLVLGGCANLAPRYVRPSPQLPQPQATSEDRFAGKALGEVFVNPRLRDTVALALERNQDLALAMLNVQRARASYRLRDADTLPTVTLDGTVADASHQQSQLSVSFGFASYELDFFGRVKNLKEAALQDVLRSDENRRSASLSLIAEVATAWLRLDADQQRLALVNKSAGNLQRVYELTLARYNQGAVSGLELAQADTALAQIGAEQAGLDAQLQQDRNALTLLAGVEVPETLLPDTDARDARGEAVLSLNGPLPAGVPSSLLLRRPDVMAAEHALIGANANIGVARARFFPRIALTGSYGTASTALSTLLGAGSWNIATSAALPLFDHGANRANLKVTELDTQIAQAQYQKTLQTAFRDVADALAIGSSIAGRLQAQTQLIDAASKQARIAAARYERGQTGLVDLLNAQRALYAAQQGMLDTTLLRDSNLVTAYRVLGGEWMQVSTQGGIAP</sequence>
<dbReference type="InterPro" id="IPR010131">
    <property type="entry name" value="MdtP/NodT-like"/>
</dbReference>
<dbReference type="EMBL" id="CP144460">
    <property type="protein sequence ID" value="XBS38003.1"/>
    <property type="molecule type" value="Genomic_DNA"/>
</dbReference>
<evidence type="ECO:0000256" key="2">
    <source>
        <dbReference type="RuleBase" id="RU362097"/>
    </source>
</evidence>
<dbReference type="SUPFAM" id="SSF56954">
    <property type="entry name" value="Outer membrane efflux proteins (OEP)"/>
    <property type="match status" value="1"/>
</dbReference>
<keyword evidence="2" id="KW-0812">Transmembrane</keyword>
<name>A0AAU7P9L1_9XANT</name>
<gene>
    <name evidence="3" type="ORF">VZ068_00210</name>
</gene>
<dbReference type="AlphaFoldDB" id="A0AAU7P9L1"/>
<dbReference type="RefSeq" id="WP_349656498.1">
    <property type="nucleotide sequence ID" value="NZ_CP144460.1"/>
</dbReference>
<dbReference type="PANTHER" id="PTHR30203">
    <property type="entry name" value="OUTER MEMBRANE CATION EFFLUX PROTEIN"/>
    <property type="match status" value="1"/>
</dbReference>
<evidence type="ECO:0000313" key="3">
    <source>
        <dbReference type="EMBL" id="XBS38003.1"/>
    </source>
</evidence>
<dbReference type="GO" id="GO:0009279">
    <property type="term" value="C:cell outer membrane"/>
    <property type="evidence" value="ECO:0007669"/>
    <property type="project" value="UniProtKB-SubCell"/>
</dbReference>
<dbReference type="PROSITE" id="PS51257">
    <property type="entry name" value="PROKAR_LIPOPROTEIN"/>
    <property type="match status" value="1"/>
</dbReference>
<reference evidence="3" key="1">
    <citation type="submission" date="2024-02" db="EMBL/GenBank/DDBJ databases">
        <title>Complete genome sequence of Xanthomonas sp. 10-10.</title>
        <authorList>
            <person name="Biessy A."/>
            <person name="Ciotola M."/>
            <person name="Cadieux M."/>
            <person name="Soufiane B."/>
            <person name="Laforest M."/>
            <person name="Filion M."/>
        </authorList>
    </citation>
    <scope>NUCLEOTIDE SEQUENCE</scope>
    <source>
        <strain evidence="3">10-10</strain>
    </source>
</reference>
<organism evidence="3">
    <name type="scientific">Xanthomonas sp. 10-10</name>
    <dbReference type="NCBI Taxonomy" id="3115848"/>
    <lineage>
        <taxon>Bacteria</taxon>
        <taxon>Pseudomonadati</taxon>
        <taxon>Pseudomonadota</taxon>
        <taxon>Gammaproteobacteria</taxon>
        <taxon>Lysobacterales</taxon>
        <taxon>Lysobacteraceae</taxon>
        <taxon>Xanthomonas</taxon>
    </lineage>
</organism>
<dbReference type="NCBIfam" id="TIGR01845">
    <property type="entry name" value="outer_NodT"/>
    <property type="match status" value="1"/>
</dbReference>
<keyword evidence="2" id="KW-0564">Palmitate</keyword>
<proteinExistence type="inferred from homology"/>
<keyword evidence="2" id="KW-0472">Membrane</keyword>
<accession>A0AAU7P9L1</accession>
<dbReference type="PANTHER" id="PTHR30203:SF32">
    <property type="entry name" value="CATION EFFLUX SYSTEM PROTEIN CUSC"/>
    <property type="match status" value="1"/>
</dbReference>
<dbReference type="Gene3D" id="2.20.200.10">
    <property type="entry name" value="Outer membrane efflux proteins (OEP)"/>
    <property type="match status" value="1"/>
</dbReference>
<dbReference type="GO" id="GO:0015562">
    <property type="term" value="F:efflux transmembrane transporter activity"/>
    <property type="evidence" value="ECO:0007669"/>
    <property type="project" value="InterPro"/>
</dbReference>
<comment type="similarity">
    <text evidence="1 2">Belongs to the outer membrane factor (OMF) (TC 1.B.17) family.</text>
</comment>
<dbReference type="InterPro" id="IPR003423">
    <property type="entry name" value="OMP_efflux"/>
</dbReference>